<evidence type="ECO:0000313" key="3">
    <source>
        <dbReference type="Proteomes" id="UP000252100"/>
    </source>
</evidence>
<proteinExistence type="predicted"/>
<dbReference type="InterPro" id="IPR036390">
    <property type="entry name" value="WH_DNA-bd_sf"/>
</dbReference>
<keyword evidence="3" id="KW-1185">Reference proteome</keyword>
<dbReference type="KEGG" id="rue:DT065_01390"/>
<evidence type="ECO:0000256" key="1">
    <source>
        <dbReference type="SAM" id="MobiDB-lite"/>
    </source>
</evidence>
<reference evidence="2 3" key="1">
    <citation type="journal article" date="2018" name="J. Microbiol.">
        <title>Salicibibacter kimchii gen. nov., sp. nov., a moderately halophilic and alkalitolerant bacterium in the family Bacillaceae, isolated from kimchi.</title>
        <authorList>
            <person name="Jang J.Y."/>
            <person name="Oh Y.J."/>
            <person name="Lim S.K."/>
            <person name="Park H.K."/>
            <person name="Lee C."/>
            <person name="Kim J.Y."/>
            <person name="Lee M.A."/>
            <person name="Choi H.J."/>
        </authorList>
    </citation>
    <scope>NUCLEOTIDE SEQUENCE [LARGE SCALE GENOMIC DNA]</scope>
    <source>
        <strain evidence="2 3">NKC1-1</strain>
    </source>
</reference>
<gene>
    <name evidence="2" type="ORF">DT065_01390</name>
</gene>
<feature type="region of interest" description="Disordered" evidence="1">
    <location>
        <begin position="195"/>
        <end position="228"/>
    </location>
</feature>
<sequence>MTTLTNAAPTEYKRLSHFETTDQLNEAVRANLYAHKHELTPAAVAVYEYLHRASVNSAHLSGIGVRCDKYATIAKNTGYSSRTIKRAVKQLVDRGMIERHETTRSVGAWLGGSGHNIYCVTPNVTPSVTPREEAETVDETGGEVSNIDAQASAVKQASYTYKDKESNAGARENRQDFSFSERLEAARELEKLERAKAKERMSDGGKGRQNLGNHRTDGEVAEQSGFGNRETYRQAKYVGEHADDLDATYAPVPEAFAAQARPFFDAVTTTKLYKRVQAAFKRTGGLDHDLTAIHIGNHGDAETLHICA</sequence>
<feature type="compositionally biased region" description="Basic and acidic residues" evidence="1">
    <location>
        <begin position="195"/>
        <end position="206"/>
    </location>
</feature>
<dbReference type="Proteomes" id="UP000252100">
    <property type="component" value="Chromosome"/>
</dbReference>
<dbReference type="SUPFAM" id="SSF46785">
    <property type="entry name" value="Winged helix' DNA-binding domain"/>
    <property type="match status" value="1"/>
</dbReference>
<dbReference type="EMBL" id="CP031092">
    <property type="protein sequence ID" value="AXF54801.1"/>
    <property type="molecule type" value="Genomic_DNA"/>
</dbReference>
<accession>A0A345BV20</accession>
<dbReference type="AlphaFoldDB" id="A0A345BV20"/>
<dbReference type="OrthoDB" id="2697418at2"/>
<feature type="region of interest" description="Disordered" evidence="1">
    <location>
        <begin position="155"/>
        <end position="179"/>
    </location>
</feature>
<evidence type="ECO:0000313" key="2">
    <source>
        <dbReference type="EMBL" id="AXF54801.1"/>
    </source>
</evidence>
<dbReference type="InterPro" id="IPR036388">
    <property type="entry name" value="WH-like_DNA-bd_sf"/>
</dbReference>
<organism evidence="2 3">
    <name type="scientific">Salicibibacter kimchii</name>
    <dbReference type="NCBI Taxonomy" id="2099786"/>
    <lineage>
        <taxon>Bacteria</taxon>
        <taxon>Bacillati</taxon>
        <taxon>Bacillota</taxon>
        <taxon>Bacilli</taxon>
        <taxon>Bacillales</taxon>
        <taxon>Bacillaceae</taxon>
        <taxon>Salicibibacter</taxon>
    </lineage>
</organism>
<dbReference type="Pfam" id="PF13730">
    <property type="entry name" value="HTH_36"/>
    <property type="match status" value="1"/>
</dbReference>
<name>A0A345BV20_9BACI</name>
<dbReference type="RefSeq" id="WP_114370207.1">
    <property type="nucleotide sequence ID" value="NZ_CP031092.1"/>
</dbReference>
<protein>
    <submittedName>
        <fullName evidence="2">Helix-turn-helix domain-containing protein</fullName>
    </submittedName>
</protein>
<dbReference type="Gene3D" id="1.10.10.10">
    <property type="entry name" value="Winged helix-like DNA-binding domain superfamily/Winged helix DNA-binding domain"/>
    <property type="match status" value="1"/>
</dbReference>
<feature type="compositionally biased region" description="Basic and acidic residues" evidence="1">
    <location>
        <begin position="161"/>
        <end position="179"/>
    </location>
</feature>